<evidence type="ECO:0000313" key="2">
    <source>
        <dbReference type="Proteomes" id="UP001500213"/>
    </source>
</evidence>
<dbReference type="Proteomes" id="UP001500213">
    <property type="component" value="Unassembled WGS sequence"/>
</dbReference>
<comment type="caution">
    <text evidence="1">The sequence shown here is derived from an EMBL/GenBank/DDBJ whole genome shotgun (WGS) entry which is preliminary data.</text>
</comment>
<accession>A0ABP8AKJ6</accession>
<gene>
    <name evidence="1" type="ORF">GCM10022288_07640</name>
</gene>
<sequence>MNSSQQSRLLLTSRATWADAEARALRRKVETGEVSRLRRGVMQPKVEPLGSLPWDQRPHEARQRYLDRAVAVGETRRRDVVFSHVTALAILGLPILDLWPSAIDILEPVTSARRSKRGVVVHRSEFDADDLLEWEGFYVTNVARTIADLARDGDAMSTVVALDHALGPRAVPAQAVTKDEVRALVDAQGRWGRARAFELIDFADARSGSPGESGSRVLFSELGFEVPELQVRHHLPDGRFYDSDFKWKRSRSGRPLIGEFDGLGKYLKEEYLSGMSSGQAVVKEKRREDALRALDGSDFMRWGMPELRRPVLLRALANQHGVPRAPRRPK</sequence>
<name>A0ABP8AKJ6_9MICO</name>
<proteinExistence type="predicted"/>
<reference evidence="2" key="1">
    <citation type="journal article" date="2019" name="Int. J. Syst. Evol. Microbiol.">
        <title>The Global Catalogue of Microorganisms (GCM) 10K type strain sequencing project: providing services to taxonomists for standard genome sequencing and annotation.</title>
        <authorList>
            <consortium name="The Broad Institute Genomics Platform"/>
            <consortium name="The Broad Institute Genome Sequencing Center for Infectious Disease"/>
            <person name="Wu L."/>
            <person name="Ma J."/>
        </authorList>
    </citation>
    <scope>NUCLEOTIDE SEQUENCE [LARGE SCALE GENOMIC DNA]</scope>
    <source>
        <strain evidence="2">JCM 17593</strain>
    </source>
</reference>
<dbReference type="EMBL" id="BAABBX010000005">
    <property type="protein sequence ID" value="GAA4185495.1"/>
    <property type="molecule type" value="Genomic_DNA"/>
</dbReference>
<evidence type="ECO:0008006" key="3">
    <source>
        <dbReference type="Google" id="ProtNLM"/>
    </source>
</evidence>
<keyword evidence="2" id="KW-1185">Reference proteome</keyword>
<dbReference type="RefSeq" id="WP_344773980.1">
    <property type="nucleotide sequence ID" value="NZ_BAABBX010000005.1"/>
</dbReference>
<evidence type="ECO:0000313" key="1">
    <source>
        <dbReference type="EMBL" id="GAA4185495.1"/>
    </source>
</evidence>
<organism evidence="1 2">
    <name type="scientific">Gryllotalpicola kribbensis</name>
    <dbReference type="NCBI Taxonomy" id="993084"/>
    <lineage>
        <taxon>Bacteria</taxon>
        <taxon>Bacillati</taxon>
        <taxon>Actinomycetota</taxon>
        <taxon>Actinomycetes</taxon>
        <taxon>Micrococcales</taxon>
        <taxon>Microbacteriaceae</taxon>
        <taxon>Gryllotalpicola</taxon>
    </lineage>
</organism>
<protein>
    <recommendedName>
        <fullName evidence="3">Transcriptional regulator, AbiEi antitoxin, Type IV TA system</fullName>
    </recommendedName>
</protein>